<keyword evidence="6 12" id="KW-0378">Hydrolase</keyword>
<evidence type="ECO:0000313" key="15">
    <source>
        <dbReference type="Proteomes" id="UP001140206"/>
    </source>
</evidence>
<comment type="catalytic activity">
    <reaction evidence="11">
        <text>O-phospho-L-threonyl-[protein] + H2O = L-threonyl-[protein] + phosphate</text>
        <dbReference type="Rhea" id="RHEA:47004"/>
        <dbReference type="Rhea" id="RHEA-COMP:11060"/>
        <dbReference type="Rhea" id="RHEA-COMP:11605"/>
        <dbReference type="ChEBI" id="CHEBI:15377"/>
        <dbReference type="ChEBI" id="CHEBI:30013"/>
        <dbReference type="ChEBI" id="CHEBI:43474"/>
        <dbReference type="ChEBI" id="CHEBI:61977"/>
        <dbReference type="EC" id="3.1.3.16"/>
    </reaction>
</comment>
<evidence type="ECO:0000256" key="10">
    <source>
        <dbReference type="ARBA" id="ARBA00047761"/>
    </source>
</evidence>
<evidence type="ECO:0000256" key="2">
    <source>
        <dbReference type="ARBA" id="ARBA00001946"/>
    </source>
</evidence>
<evidence type="ECO:0000256" key="6">
    <source>
        <dbReference type="ARBA" id="ARBA00022801"/>
    </source>
</evidence>
<evidence type="ECO:0000256" key="12">
    <source>
        <dbReference type="RuleBase" id="RU003465"/>
    </source>
</evidence>
<evidence type="ECO:0000313" key="14">
    <source>
        <dbReference type="EMBL" id="KAJ4752839.1"/>
    </source>
</evidence>
<evidence type="ECO:0000256" key="9">
    <source>
        <dbReference type="ARBA" id="ARBA00023211"/>
    </source>
</evidence>
<evidence type="ECO:0000259" key="13">
    <source>
        <dbReference type="PROSITE" id="PS51746"/>
    </source>
</evidence>
<name>A0AAV8CBF7_9POAL</name>
<dbReference type="Gene3D" id="3.60.40.10">
    <property type="entry name" value="PPM-type phosphatase domain"/>
    <property type="match status" value="1"/>
</dbReference>
<dbReference type="SMART" id="SM00331">
    <property type="entry name" value="PP2C_SIG"/>
    <property type="match status" value="1"/>
</dbReference>
<dbReference type="SMART" id="SM00332">
    <property type="entry name" value="PP2Cc"/>
    <property type="match status" value="1"/>
</dbReference>
<proteinExistence type="inferred from homology"/>
<dbReference type="InterPro" id="IPR036457">
    <property type="entry name" value="PPM-type-like_dom_sf"/>
</dbReference>
<dbReference type="SUPFAM" id="SSF81606">
    <property type="entry name" value="PP2C-like"/>
    <property type="match status" value="1"/>
</dbReference>
<dbReference type="InterPro" id="IPR000222">
    <property type="entry name" value="PP2C_BS"/>
</dbReference>
<keyword evidence="15" id="KW-1185">Reference proteome</keyword>
<evidence type="ECO:0000256" key="7">
    <source>
        <dbReference type="ARBA" id="ARBA00022842"/>
    </source>
</evidence>
<comment type="cofactor">
    <cofactor evidence="1">
        <name>Mn(2+)</name>
        <dbReference type="ChEBI" id="CHEBI:29035"/>
    </cofactor>
</comment>
<comment type="similarity">
    <text evidence="3 12">Belongs to the PP2C family.</text>
</comment>
<evidence type="ECO:0000256" key="4">
    <source>
        <dbReference type="ARBA" id="ARBA00013081"/>
    </source>
</evidence>
<dbReference type="EMBL" id="JAMFTS010000005">
    <property type="protein sequence ID" value="KAJ4752839.1"/>
    <property type="molecule type" value="Genomic_DNA"/>
</dbReference>
<comment type="catalytic activity">
    <reaction evidence="10">
        <text>O-phospho-L-seryl-[protein] + H2O = L-seryl-[protein] + phosphate</text>
        <dbReference type="Rhea" id="RHEA:20629"/>
        <dbReference type="Rhea" id="RHEA-COMP:9863"/>
        <dbReference type="Rhea" id="RHEA-COMP:11604"/>
        <dbReference type="ChEBI" id="CHEBI:15377"/>
        <dbReference type="ChEBI" id="CHEBI:29999"/>
        <dbReference type="ChEBI" id="CHEBI:43474"/>
        <dbReference type="ChEBI" id="CHEBI:83421"/>
        <dbReference type="EC" id="3.1.3.16"/>
    </reaction>
</comment>
<dbReference type="InterPro" id="IPR001932">
    <property type="entry name" value="PPM-type_phosphatase-like_dom"/>
</dbReference>
<dbReference type="CDD" id="cd00143">
    <property type="entry name" value="PP2Cc"/>
    <property type="match status" value="1"/>
</dbReference>
<dbReference type="Pfam" id="PF00481">
    <property type="entry name" value="PP2C"/>
    <property type="match status" value="1"/>
</dbReference>
<keyword evidence="7" id="KW-0460">Magnesium</keyword>
<feature type="domain" description="PPM-type phosphatase" evidence="13">
    <location>
        <begin position="67"/>
        <end position="350"/>
    </location>
</feature>
<evidence type="ECO:0000256" key="8">
    <source>
        <dbReference type="ARBA" id="ARBA00022912"/>
    </source>
</evidence>
<reference evidence="14" key="1">
    <citation type="submission" date="2022-08" db="EMBL/GenBank/DDBJ databases">
        <authorList>
            <person name="Marques A."/>
        </authorList>
    </citation>
    <scope>NUCLEOTIDE SEQUENCE</scope>
    <source>
        <strain evidence="14">RhyPub2mFocal</strain>
        <tissue evidence="14">Leaves</tissue>
    </source>
</reference>
<keyword evidence="8 12" id="KW-0904">Protein phosphatase</keyword>
<evidence type="ECO:0000256" key="3">
    <source>
        <dbReference type="ARBA" id="ARBA00006702"/>
    </source>
</evidence>
<comment type="caution">
    <text evidence="14">The sequence shown here is derived from an EMBL/GenBank/DDBJ whole genome shotgun (WGS) entry which is preliminary data.</text>
</comment>
<dbReference type="PROSITE" id="PS01032">
    <property type="entry name" value="PPM_1"/>
    <property type="match status" value="1"/>
</dbReference>
<keyword evidence="9" id="KW-0464">Manganese</keyword>
<dbReference type="GO" id="GO:0004722">
    <property type="term" value="F:protein serine/threonine phosphatase activity"/>
    <property type="evidence" value="ECO:0007669"/>
    <property type="project" value="UniProtKB-EC"/>
</dbReference>
<comment type="cofactor">
    <cofactor evidence="2">
        <name>Mg(2+)</name>
        <dbReference type="ChEBI" id="CHEBI:18420"/>
    </cofactor>
</comment>
<dbReference type="PROSITE" id="PS51746">
    <property type="entry name" value="PPM_2"/>
    <property type="match status" value="1"/>
</dbReference>
<keyword evidence="5" id="KW-0479">Metal-binding</keyword>
<evidence type="ECO:0000256" key="11">
    <source>
        <dbReference type="ARBA" id="ARBA00048336"/>
    </source>
</evidence>
<dbReference type="GO" id="GO:0046872">
    <property type="term" value="F:metal ion binding"/>
    <property type="evidence" value="ECO:0007669"/>
    <property type="project" value="UniProtKB-KW"/>
</dbReference>
<gene>
    <name evidence="14" type="ORF">LUZ62_087244</name>
</gene>
<dbReference type="Proteomes" id="UP001140206">
    <property type="component" value="Chromosome 5"/>
</dbReference>
<organism evidence="14 15">
    <name type="scientific">Rhynchospora pubera</name>
    <dbReference type="NCBI Taxonomy" id="906938"/>
    <lineage>
        <taxon>Eukaryota</taxon>
        <taxon>Viridiplantae</taxon>
        <taxon>Streptophyta</taxon>
        <taxon>Embryophyta</taxon>
        <taxon>Tracheophyta</taxon>
        <taxon>Spermatophyta</taxon>
        <taxon>Magnoliopsida</taxon>
        <taxon>Liliopsida</taxon>
        <taxon>Poales</taxon>
        <taxon>Cyperaceae</taxon>
        <taxon>Cyperoideae</taxon>
        <taxon>Rhynchosporeae</taxon>
        <taxon>Rhynchospora</taxon>
    </lineage>
</organism>
<dbReference type="AlphaFoldDB" id="A0AAV8CBF7"/>
<evidence type="ECO:0000256" key="1">
    <source>
        <dbReference type="ARBA" id="ARBA00001936"/>
    </source>
</evidence>
<accession>A0AAV8CBF7</accession>
<dbReference type="FunFam" id="3.60.40.10:FF:000041">
    <property type="entry name" value="Protein phosphatase 2C 51"/>
    <property type="match status" value="1"/>
</dbReference>
<dbReference type="InterPro" id="IPR015655">
    <property type="entry name" value="PP2C"/>
</dbReference>
<protein>
    <recommendedName>
        <fullName evidence="4">protein-serine/threonine phosphatase</fullName>
        <ecNumber evidence="4">3.1.3.16</ecNumber>
    </recommendedName>
</protein>
<dbReference type="PANTHER" id="PTHR47992">
    <property type="entry name" value="PROTEIN PHOSPHATASE"/>
    <property type="match status" value="1"/>
</dbReference>
<evidence type="ECO:0000256" key="5">
    <source>
        <dbReference type="ARBA" id="ARBA00022723"/>
    </source>
</evidence>
<dbReference type="EC" id="3.1.3.16" evidence="4"/>
<sequence length="354" mass="38339">MKAAARLPGAGRSTLCPKQNVGNMAARCISSNFSRNLKGSSTGTVPSSTLQAVRARQPLAVPRPRPFYGVALVVGKRREMEDAVRIAQGFTRTASEVASGHYYDFFAVYDGHGGVQVAHKCRDRMHMVMAEEVARRWGGPESEFVCWEDTMAESFRRVDAEVATKGEPMYDGIMSGLSETMGSTALIAVVSERRIVVANCGDSRAVLSRGGRAVALSSDHKPNRPDEMRRIEEAGGKVIDWNGFRVWGILATSRSIGDHYLKPCVTCEPEVTVTDRLDEDEFLILASDGLWDVVSNEMACKIVRNCLHGSSAPTSSSPTGGTPADVATLLTEIAISRGSRDNISVVVVQLIDFP</sequence>